<keyword evidence="7 8" id="KW-0460">Magnesium</keyword>
<evidence type="ECO:0000256" key="8">
    <source>
        <dbReference type="PIRSR" id="PIRSR600760-2"/>
    </source>
</evidence>
<dbReference type="GO" id="GO:0006020">
    <property type="term" value="P:inositol metabolic process"/>
    <property type="evidence" value="ECO:0007669"/>
    <property type="project" value="TreeGrafter"/>
</dbReference>
<dbReference type="InterPro" id="IPR020583">
    <property type="entry name" value="Inositol_monoP_metal-BS"/>
</dbReference>
<feature type="binding site" evidence="8">
    <location>
        <position position="88"/>
    </location>
    <ligand>
        <name>Mg(2+)</name>
        <dbReference type="ChEBI" id="CHEBI:18420"/>
        <label>1</label>
        <note>catalytic</note>
    </ligand>
</feature>
<sequence length="269" mass="29076">MHPMVNIAVRAARAGGDLIVRNIDRLDRVQVESKGRYDFVCDIDRQAEAAIVQTIQRAYPQHAILAEEGGLQGHAQSKAEYTWIIDPLDGTANFLRGYPHIGVSIAVQKEDQLEAAAIYDPLRQELFTASRGNGAQLDGRRIRVPQRRSVDGAMIGTGFPFKNQALMPAYLRMFSAVTEHAEDMRRAGSAALDLAYVAAGRLDGYFELGLKPWDIAGGTLLVREAGGIVTDITGEDRALATGHVVAGAPKVHSGLLNTIRAHAAELPTG</sequence>
<dbReference type="GO" id="GO:0007165">
    <property type="term" value="P:signal transduction"/>
    <property type="evidence" value="ECO:0007669"/>
    <property type="project" value="TreeGrafter"/>
</dbReference>
<dbReference type="InterPro" id="IPR000760">
    <property type="entry name" value="Inositol_monophosphatase-like"/>
</dbReference>
<dbReference type="Pfam" id="PF00459">
    <property type="entry name" value="Inositol_P"/>
    <property type="match status" value="1"/>
</dbReference>
<dbReference type="PANTHER" id="PTHR20854:SF4">
    <property type="entry name" value="INOSITOL-1-MONOPHOSPHATASE-RELATED"/>
    <property type="match status" value="1"/>
</dbReference>
<dbReference type="STRING" id="349124.Hhal_1796"/>
<reference evidence="10 11" key="2">
    <citation type="journal article" date="2013" name="Stand. Genomic Sci.">
        <title>Complete genome sequence of Halorhodospira halophila SL1.</title>
        <authorList>
            <person name="Challacombe J.F."/>
            <person name="Majid S."/>
            <person name="Deole R."/>
            <person name="Brettin T.S."/>
            <person name="Bruce D."/>
            <person name="Delano S.F."/>
            <person name="Detter J.C."/>
            <person name="Gleasner C.D."/>
            <person name="Han C.S."/>
            <person name="Misra M."/>
            <person name="Reitenga K.G."/>
            <person name="Mikhailova N."/>
            <person name="Woyke T."/>
            <person name="Pitluck S."/>
            <person name="Nolan M."/>
            <person name="Land M.L."/>
            <person name="Saunders E."/>
            <person name="Tapia R."/>
            <person name="Lapidus A."/>
            <person name="Ivanova N."/>
            <person name="Hoff W.D."/>
        </authorList>
    </citation>
    <scope>NUCLEOTIDE SEQUENCE [LARGE SCALE GENOMIC DNA]</scope>
    <source>
        <strain evidence="11">DSM 244 / SL1</strain>
    </source>
</reference>
<protein>
    <recommendedName>
        <fullName evidence="9">Inositol-1-monophosphatase</fullName>
        <ecNumber evidence="9">3.1.3.25</ecNumber>
    </recommendedName>
</protein>
<feature type="binding site" evidence="8">
    <location>
        <position position="89"/>
    </location>
    <ligand>
        <name>Mg(2+)</name>
        <dbReference type="ChEBI" id="CHEBI:18420"/>
        <label>1</label>
        <note>catalytic</note>
    </ligand>
</feature>
<dbReference type="Gene3D" id="3.40.190.80">
    <property type="match status" value="1"/>
</dbReference>
<dbReference type="AlphaFoldDB" id="A1WXZ8"/>
<evidence type="ECO:0000256" key="6">
    <source>
        <dbReference type="ARBA" id="ARBA00022814"/>
    </source>
</evidence>
<evidence type="ECO:0000313" key="10">
    <source>
        <dbReference type="EMBL" id="ABM62560.1"/>
    </source>
</evidence>
<evidence type="ECO:0000256" key="5">
    <source>
        <dbReference type="ARBA" id="ARBA00022801"/>
    </source>
</evidence>
<dbReference type="GO" id="GO:0031564">
    <property type="term" value="P:transcription antitermination"/>
    <property type="evidence" value="ECO:0007669"/>
    <property type="project" value="UniProtKB-KW"/>
</dbReference>
<dbReference type="CDD" id="cd01639">
    <property type="entry name" value="IMPase"/>
    <property type="match status" value="1"/>
</dbReference>
<keyword evidence="11" id="KW-1185">Reference proteome</keyword>
<dbReference type="SUPFAM" id="SSF56655">
    <property type="entry name" value="Carbohydrate phosphatase"/>
    <property type="match status" value="1"/>
</dbReference>
<dbReference type="HOGENOM" id="CLU_044118_0_4_6"/>
<dbReference type="PANTHER" id="PTHR20854">
    <property type="entry name" value="INOSITOL MONOPHOSPHATASE"/>
    <property type="match status" value="1"/>
</dbReference>
<dbReference type="RefSeq" id="WP_011814582.1">
    <property type="nucleotide sequence ID" value="NC_008789.1"/>
</dbReference>
<gene>
    <name evidence="10" type="ordered locus">Hhal_1796</name>
</gene>
<evidence type="ECO:0000313" key="11">
    <source>
        <dbReference type="Proteomes" id="UP000000647"/>
    </source>
</evidence>
<dbReference type="Gene3D" id="3.30.540.10">
    <property type="entry name" value="Fructose-1,6-Bisphosphatase, subunit A, domain 1"/>
    <property type="match status" value="1"/>
</dbReference>
<dbReference type="PRINTS" id="PR01959">
    <property type="entry name" value="SBIMPHPHTASE"/>
</dbReference>
<evidence type="ECO:0000256" key="2">
    <source>
        <dbReference type="ARBA" id="ARBA00001946"/>
    </source>
</evidence>
<evidence type="ECO:0000256" key="1">
    <source>
        <dbReference type="ARBA" id="ARBA00001033"/>
    </source>
</evidence>
<keyword evidence="6" id="KW-0805">Transcription regulation</keyword>
<dbReference type="PRINTS" id="PR00377">
    <property type="entry name" value="IMPHPHTASES"/>
</dbReference>
<dbReference type="InterPro" id="IPR020550">
    <property type="entry name" value="Inositol_monophosphatase_CS"/>
</dbReference>
<dbReference type="GO" id="GO:0046854">
    <property type="term" value="P:phosphatidylinositol phosphate biosynthetic process"/>
    <property type="evidence" value="ECO:0007669"/>
    <property type="project" value="InterPro"/>
</dbReference>
<keyword evidence="6" id="KW-0804">Transcription</keyword>
<evidence type="ECO:0000256" key="9">
    <source>
        <dbReference type="RuleBase" id="RU364068"/>
    </source>
</evidence>
<name>A1WXZ8_HALHL</name>
<dbReference type="EC" id="3.1.3.25" evidence="9"/>
<keyword evidence="5 9" id="KW-0378">Hydrolase</keyword>
<keyword evidence="4 8" id="KW-0479">Metal-binding</keyword>
<evidence type="ECO:0000256" key="4">
    <source>
        <dbReference type="ARBA" id="ARBA00022723"/>
    </source>
</evidence>
<proteinExistence type="inferred from homology"/>
<dbReference type="FunFam" id="3.30.540.10:FF:000003">
    <property type="entry name" value="Inositol-1-monophosphatase"/>
    <property type="match status" value="1"/>
</dbReference>
<organism evidence="10 11">
    <name type="scientific">Halorhodospira halophila (strain DSM 244 / SL1)</name>
    <name type="common">Ectothiorhodospira halophila (strain DSM 244 / SL1)</name>
    <dbReference type="NCBI Taxonomy" id="349124"/>
    <lineage>
        <taxon>Bacteria</taxon>
        <taxon>Pseudomonadati</taxon>
        <taxon>Pseudomonadota</taxon>
        <taxon>Gammaproteobacteria</taxon>
        <taxon>Chromatiales</taxon>
        <taxon>Ectothiorhodospiraceae</taxon>
        <taxon>Halorhodospira</taxon>
    </lineage>
</organism>
<evidence type="ECO:0000256" key="3">
    <source>
        <dbReference type="ARBA" id="ARBA00009759"/>
    </source>
</evidence>
<dbReference type="Proteomes" id="UP000000647">
    <property type="component" value="Chromosome"/>
</dbReference>
<dbReference type="InterPro" id="IPR033942">
    <property type="entry name" value="IMPase"/>
</dbReference>
<dbReference type="OrthoDB" id="9785695at2"/>
<feature type="binding site" evidence="8">
    <location>
        <position position="214"/>
    </location>
    <ligand>
        <name>Mg(2+)</name>
        <dbReference type="ChEBI" id="CHEBI:18420"/>
        <label>1</label>
        <note>catalytic</note>
    </ligand>
</feature>
<dbReference type="GO" id="GO:0008934">
    <property type="term" value="F:inositol monophosphate 1-phosphatase activity"/>
    <property type="evidence" value="ECO:0007669"/>
    <property type="project" value="InterPro"/>
</dbReference>
<feature type="binding site" evidence="8">
    <location>
        <position position="67"/>
    </location>
    <ligand>
        <name>Mg(2+)</name>
        <dbReference type="ChEBI" id="CHEBI:18420"/>
        <label>1</label>
        <note>catalytic</note>
    </ligand>
</feature>
<reference evidence="11" key="1">
    <citation type="submission" date="2006-12" db="EMBL/GenBank/DDBJ databases">
        <title>Complete sequence of Halorhodospira halophila SL1.</title>
        <authorList>
            <consortium name="US DOE Joint Genome Institute"/>
            <person name="Copeland A."/>
            <person name="Lucas S."/>
            <person name="Lapidus A."/>
            <person name="Barry K."/>
            <person name="Detter J.C."/>
            <person name="Glavina del Rio T."/>
            <person name="Hammon N."/>
            <person name="Israni S."/>
            <person name="Dalin E."/>
            <person name="Tice H."/>
            <person name="Pitluck S."/>
            <person name="Saunders E."/>
            <person name="Brettin T."/>
            <person name="Bruce D."/>
            <person name="Han C."/>
            <person name="Tapia R."/>
            <person name="Schmutz J."/>
            <person name="Larimer F."/>
            <person name="Land M."/>
            <person name="Hauser L."/>
            <person name="Kyrpides N."/>
            <person name="Mikhailova N."/>
            <person name="Hoff W."/>
            <person name="Richardson P."/>
        </authorList>
    </citation>
    <scope>NUCLEOTIDE SEQUENCE [LARGE SCALE GENOMIC DNA]</scope>
    <source>
        <strain evidence="11">DSM 244 / SL1</strain>
    </source>
</reference>
<dbReference type="FunFam" id="3.40.190.80:FF:000020">
    <property type="entry name" value="Fructose-1,6-bisphosphatase/inositol-1-monophosphatase"/>
    <property type="match status" value="1"/>
</dbReference>
<comment type="cofactor">
    <cofactor evidence="2 8 9">
        <name>Mg(2+)</name>
        <dbReference type="ChEBI" id="CHEBI:18420"/>
    </cofactor>
</comment>
<comment type="similarity">
    <text evidence="3 9">Belongs to the inositol monophosphatase superfamily.</text>
</comment>
<dbReference type="GO" id="GO:0046872">
    <property type="term" value="F:metal ion binding"/>
    <property type="evidence" value="ECO:0007669"/>
    <property type="project" value="UniProtKB-KW"/>
</dbReference>
<dbReference type="InterPro" id="IPR022337">
    <property type="entry name" value="Inositol_monophosphatase_SuhB"/>
</dbReference>
<comment type="catalytic activity">
    <reaction evidence="1 9">
        <text>a myo-inositol phosphate + H2O = myo-inositol + phosphate</text>
        <dbReference type="Rhea" id="RHEA:24056"/>
        <dbReference type="ChEBI" id="CHEBI:15377"/>
        <dbReference type="ChEBI" id="CHEBI:17268"/>
        <dbReference type="ChEBI" id="CHEBI:43474"/>
        <dbReference type="ChEBI" id="CHEBI:84139"/>
        <dbReference type="EC" id="3.1.3.25"/>
    </reaction>
</comment>
<dbReference type="eggNOG" id="COG0483">
    <property type="taxonomic scope" value="Bacteria"/>
</dbReference>
<dbReference type="PROSITE" id="PS00629">
    <property type="entry name" value="IMP_1"/>
    <property type="match status" value="1"/>
</dbReference>
<keyword evidence="6" id="KW-0889">Transcription antitermination</keyword>
<accession>A1WXZ8</accession>
<feature type="binding site" evidence="8">
    <location>
        <position position="86"/>
    </location>
    <ligand>
        <name>Mg(2+)</name>
        <dbReference type="ChEBI" id="CHEBI:18420"/>
        <label>1</label>
        <note>catalytic</note>
    </ligand>
</feature>
<dbReference type="PROSITE" id="PS00630">
    <property type="entry name" value="IMP_2"/>
    <property type="match status" value="1"/>
</dbReference>
<evidence type="ECO:0000256" key="7">
    <source>
        <dbReference type="ARBA" id="ARBA00022842"/>
    </source>
</evidence>
<dbReference type="EMBL" id="CP000544">
    <property type="protein sequence ID" value="ABM62560.1"/>
    <property type="molecule type" value="Genomic_DNA"/>
</dbReference>
<dbReference type="KEGG" id="hha:Hhal_1796"/>